<dbReference type="PANTHER" id="PTHR45266:SF3">
    <property type="entry name" value="OXALOACETATE DECARBOXYLASE ALPHA CHAIN"/>
    <property type="match status" value="1"/>
</dbReference>
<dbReference type="Gene3D" id="2.40.50.100">
    <property type="match status" value="1"/>
</dbReference>
<feature type="domain" description="Lipoyl-binding" evidence="2">
    <location>
        <begin position="1"/>
        <end position="72"/>
    </location>
</feature>
<dbReference type="CDD" id="cd06850">
    <property type="entry name" value="biotinyl_domain"/>
    <property type="match status" value="1"/>
</dbReference>
<name>A0A381TRA8_9ZZZZ</name>
<evidence type="ECO:0000256" key="1">
    <source>
        <dbReference type="ARBA" id="ARBA00023267"/>
    </source>
</evidence>
<reference evidence="3" key="1">
    <citation type="submission" date="2018-05" db="EMBL/GenBank/DDBJ databases">
        <authorList>
            <person name="Lanie J.A."/>
            <person name="Ng W.-L."/>
            <person name="Kazmierczak K.M."/>
            <person name="Andrzejewski T.M."/>
            <person name="Davidsen T.M."/>
            <person name="Wayne K.J."/>
            <person name="Tettelin H."/>
            <person name="Glass J.I."/>
            <person name="Rusch D."/>
            <person name="Podicherti R."/>
            <person name="Tsui H.-C.T."/>
            <person name="Winkler M.E."/>
        </authorList>
    </citation>
    <scope>NUCLEOTIDE SEQUENCE</scope>
</reference>
<dbReference type="PANTHER" id="PTHR45266">
    <property type="entry name" value="OXALOACETATE DECARBOXYLASE ALPHA CHAIN"/>
    <property type="match status" value="1"/>
</dbReference>
<gene>
    <name evidence="3" type="ORF">METZ01_LOCUS71424</name>
</gene>
<proteinExistence type="predicted"/>
<protein>
    <recommendedName>
        <fullName evidence="2">Lipoyl-binding domain-containing protein</fullName>
    </recommendedName>
</protein>
<dbReference type="SUPFAM" id="SSF51230">
    <property type="entry name" value="Single hybrid motif"/>
    <property type="match status" value="1"/>
</dbReference>
<dbReference type="AlphaFoldDB" id="A0A381TRA8"/>
<sequence length="74" mass="7620">VLSVELESPVTGVVWKVVADVGTTVAPGDPVVVVESMKTEIPVESTRTGTVTAILVSEGDRVSEDDPVAVVETA</sequence>
<dbReference type="InterPro" id="IPR000089">
    <property type="entry name" value="Biotin_lipoyl"/>
</dbReference>
<evidence type="ECO:0000259" key="2">
    <source>
        <dbReference type="PROSITE" id="PS50968"/>
    </source>
</evidence>
<dbReference type="InterPro" id="IPR011053">
    <property type="entry name" value="Single_hybrid_motif"/>
</dbReference>
<keyword evidence="1" id="KW-0092">Biotin</keyword>
<dbReference type="EMBL" id="UINC01005030">
    <property type="protein sequence ID" value="SVA18570.1"/>
    <property type="molecule type" value="Genomic_DNA"/>
</dbReference>
<dbReference type="Pfam" id="PF00364">
    <property type="entry name" value="Biotin_lipoyl"/>
    <property type="match status" value="1"/>
</dbReference>
<evidence type="ECO:0000313" key="3">
    <source>
        <dbReference type="EMBL" id="SVA18570.1"/>
    </source>
</evidence>
<dbReference type="InterPro" id="IPR050709">
    <property type="entry name" value="Biotin_Carboxyl_Carrier/Decarb"/>
</dbReference>
<organism evidence="3">
    <name type="scientific">marine metagenome</name>
    <dbReference type="NCBI Taxonomy" id="408172"/>
    <lineage>
        <taxon>unclassified sequences</taxon>
        <taxon>metagenomes</taxon>
        <taxon>ecological metagenomes</taxon>
    </lineage>
</organism>
<accession>A0A381TRA8</accession>
<dbReference type="PROSITE" id="PS50968">
    <property type="entry name" value="BIOTINYL_LIPOYL"/>
    <property type="match status" value="1"/>
</dbReference>
<feature type="non-terminal residue" evidence="3">
    <location>
        <position position="1"/>
    </location>
</feature>